<accession>A0A7N8YDS3</accession>
<dbReference type="InterPro" id="IPR030268">
    <property type="entry name" value="SYNE4"/>
</dbReference>
<reference evidence="2" key="2">
    <citation type="submission" date="2025-09" db="UniProtKB">
        <authorList>
            <consortium name="Ensembl"/>
        </authorList>
    </citation>
    <scope>IDENTIFICATION</scope>
</reference>
<organism evidence="2 3">
    <name type="scientific">Mastacembelus armatus</name>
    <name type="common">zig-zag eel</name>
    <dbReference type="NCBI Taxonomy" id="205130"/>
    <lineage>
        <taxon>Eukaryota</taxon>
        <taxon>Metazoa</taxon>
        <taxon>Chordata</taxon>
        <taxon>Craniata</taxon>
        <taxon>Vertebrata</taxon>
        <taxon>Euteleostomi</taxon>
        <taxon>Actinopterygii</taxon>
        <taxon>Neopterygii</taxon>
        <taxon>Teleostei</taxon>
        <taxon>Neoteleostei</taxon>
        <taxon>Acanthomorphata</taxon>
        <taxon>Anabantaria</taxon>
        <taxon>Synbranchiformes</taxon>
        <taxon>Mastacembelidae</taxon>
        <taxon>Mastacembelus</taxon>
    </lineage>
</organism>
<dbReference type="GO" id="GO:0034993">
    <property type="term" value="C:meiotic nuclear membrane microtubule tethering complex"/>
    <property type="evidence" value="ECO:0007669"/>
    <property type="project" value="InterPro"/>
</dbReference>
<feature type="region of interest" description="Disordered" evidence="1">
    <location>
        <begin position="1"/>
        <end position="32"/>
    </location>
</feature>
<feature type="compositionally biased region" description="Acidic residues" evidence="1">
    <location>
        <begin position="20"/>
        <end position="31"/>
    </location>
</feature>
<protein>
    <submittedName>
        <fullName evidence="2">Uncharacterized LOC113123808</fullName>
    </submittedName>
</protein>
<dbReference type="GeneID" id="113123808"/>
<dbReference type="Gene3D" id="1.20.58.60">
    <property type="match status" value="2"/>
</dbReference>
<dbReference type="InterPro" id="IPR018159">
    <property type="entry name" value="Spectrin/alpha-actinin"/>
</dbReference>
<dbReference type="CDD" id="cd00176">
    <property type="entry name" value="SPEC"/>
    <property type="match status" value="1"/>
</dbReference>
<dbReference type="Ensembl" id="ENSMAMT00000061771.1">
    <property type="protein sequence ID" value="ENSMAMP00000063597.1"/>
    <property type="gene ID" value="ENSMAMG00000019916.2"/>
</dbReference>
<proteinExistence type="predicted"/>
<dbReference type="RefSeq" id="XP_026151913.1">
    <property type="nucleotide sequence ID" value="XM_026296128.1"/>
</dbReference>
<feature type="region of interest" description="Disordered" evidence="1">
    <location>
        <begin position="335"/>
        <end position="359"/>
    </location>
</feature>
<dbReference type="PANTHER" id="PTHR21640">
    <property type="match status" value="1"/>
</dbReference>
<evidence type="ECO:0000256" key="1">
    <source>
        <dbReference type="SAM" id="MobiDB-lite"/>
    </source>
</evidence>
<keyword evidence="3" id="KW-1185">Reference proteome</keyword>
<reference evidence="2" key="1">
    <citation type="submission" date="2025-08" db="UniProtKB">
        <authorList>
            <consortium name="Ensembl"/>
        </authorList>
    </citation>
    <scope>IDENTIFICATION</scope>
</reference>
<dbReference type="SMART" id="SM00150">
    <property type="entry name" value="SPEC"/>
    <property type="match status" value="2"/>
</dbReference>
<sequence>MPGVDTPPSDRHGSSTPTTEENDVVSEDEARDVEPFLDLSKSPFLFTSSLVELSEEETQRVDGNQSRDLQGCGQLETKWILWHDFMKEHADLDAWLRLAEQAVTSANITCLTYLSAKEELRKFERVRVEAGSRLVQLDSLTRRNRTLTRLFQGVMQTRLLASAKDCGRRWDDVSAKLESITGRLKLFVSEWEGFEAEREELALWLADLNVRLTEVDQLNGSSCEKLQQLQSFQQCVCMNSGRVNALLQRGEVLIQRSELTDAQHVESRLLDLLRHCSHIYNNIARTHTRLLSMRLVFEDDWILAQATDSGCPSEALLDEEGALDKSNLDLPTVSVIPQDPLQPLHHPPPPPSPSSHTYEHLGLEWDPSVDIGRSVSRDDTDSSYFSASTGVCHRDGLKRWSYLSSLGSQSDISNAIMNHEANSPEQWQEHDCPLTTQEKALLSRDQRPPPSHDAHVGELVLFNGGRVRAWLGEQGPAPSERRTSCSKAVQTDGEVECNLDGSHMYKPNQLHPQLSSDQHQHLFPAASPSLSHDLEASSDWMSHQYQSDLQCDLQQPGLHLPALPSHPLLAPRCCSGSAGLCGPDRPGTAMSPPQQDAA</sequence>
<dbReference type="GeneTree" id="ENSGT00940000174800"/>
<dbReference type="SUPFAM" id="SSF46966">
    <property type="entry name" value="Spectrin repeat"/>
    <property type="match status" value="2"/>
</dbReference>
<dbReference type="Proteomes" id="UP000261640">
    <property type="component" value="Unplaced"/>
</dbReference>
<dbReference type="PANTHER" id="PTHR21640:SF1">
    <property type="entry name" value="NESPRIN-4"/>
    <property type="match status" value="1"/>
</dbReference>
<dbReference type="InParanoid" id="A0A7N8YDS3"/>
<evidence type="ECO:0000313" key="2">
    <source>
        <dbReference type="Ensembl" id="ENSMAMP00000063597.1"/>
    </source>
</evidence>
<name>A0A7N8YDS3_9TELE</name>
<evidence type="ECO:0000313" key="3">
    <source>
        <dbReference type="Proteomes" id="UP000261640"/>
    </source>
</evidence>
<dbReference type="AlphaFoldDB" id="A0A7N8YDS3"/>